<dbReference type="EMBL" id="AP014685">
    <property type="protein sequence ID" value="BAR61805.1"/>
    <property type="molecule type" value="Genomic_DNA"/>
</dbReference>
<dbReference type="GO" id="GO:0006508">
    <property type="term" value="P:proteolysis"/>
    <property type="evidence" value="ECO:0007669"/>
    <property type="project" value="UniProtKB-KW"/>
</dbReference>
<dbReference type="Proteomes" id="UP000063308">
    <property type="component" value="Chromosome"/>
</dbReference>
<reference evidence="6 7" key="1">
    <citation type="submission" date="2014-11" db="EMBL/GenBank/DDBJ databases">
        <title>Symbiosis island explosion on the genome of extra-slow-growing strains of soybean bradyrhizobia with massive insertion sequences.</title>
        <authorList>
            <person name="Iida T."/>
            <person name="Minamisawa K."/>
        </authorList>
    </citation>
    <scope>NUCLEOTIDE SEQUENCE [LARGE SCALE GENOMIC DNA]</scope>
    <source>
        <strain evidence="6 7">NK6</strain>
    </source>
</reference>
<keyword evidence="2" id="KW-0645">Protease</keyword>
<sequence>MLAQVGAFDRFVGIPYADKGRGDAVDCWGLVCRVFLELRGIALPSYAEAYATAEDARAIARLVAGELEPWQPVAQGAEEPFDCVLMKEYGLPRHIGVVTQPGLVLHVQRGGTSVIERYRAGPLRLRMVGFYRLRAA</sequence>
<evidence type="ECO:0000256" key="2">
    <source>
        <dbReference type="ARBA" id="ARBA00022670"/>
    </source>
</evidence>
<feature type="domain" description="NlpC/P60" evidence="5">
    <location>
        <begin position="1"/>
        <end position="135"/>
    </location>
</feature>
<dbReference type="InterPro" id="IPR000064">
    <property type="entry name" value="NLP_P60_dom"/>
</dbReference>
<evidence type="ECO:0000256" key="4">
    <source>
        <dbReference type="ARBA" id="ARBA00022807"/>
    </source>
</evidence>
<comment type="similarity">
    <text evidence="1">Belongs to the peptidase C40 family.</text>
</comment>
<dbReference type="PROSITE" id="PS51935">
    <property type="entry name" value="NLPC_P60"/>
    <property type="match status" value="1"/>
</dbReference>
<keyword evidence="4" id="KW-0788">Thiol protease</keyword>
<evidence type="ECO:0000313" key="7">
    <source>
        <dbReference type="Proteomes" id="UP000063308"/>
    </source>
</evidence>
<dbReference type="Pfam" id="PF00877">
    <property type="entry name" value="NLPC_P60"/>
    <property type="match status" value="1"/>
</dbReference>
<accession>A0A0E3VX02</accession>
<dbReference type="AlphaFoldDB" id="A0A0E3VX02"/>
<dbReference type="RefSeq" id="WP_060911916.1">
    <property type="nucleotide sequence ID" value="NZ_AP022639.1"/>
</dbReference>
<evidence type="ECO:0000256" key="1">
    <source>
        <dbReference type="ARBA" id="ARBA00007074"/>
    </source>
</evidence>
<evidence type="ECO:0000259" key="5">
    <source>
        <dbReference type="PROSITE" id="PS51935"/>
    </source>
</evidence>
<keyword evidence="3" id="KW-0378">Hydrolase</keyword>
<dbReference type="Gene3D" id="3.90.1720.10">
    <property type="entry name" value="endopeptidase domain like (from Nostoc punctiforme)"/>
    <property type="match status" value="1"/>
</dbReference>
<name>A0A0E3VX02_9BRAD</name>
<protein>
    <recommendedName>
        <fullName evidence="5">NlpC/P60 domain-containing protein</fullName>
    </recommendedName>
</protein>
<dbReference type="GO" id="GO:0008234">
    <property type="term" value="F:cysteine-type peptidase activity"/>
    <property type="evidence" value="ECO:0007669"/>
    <property type="project" value="UniProtKB-KW"/>
</dbReference>
<organism evidence="6 7">
    <name type="scientific">Bradyrhizobium diazoefficiens</name>
    <dbReference type="NCBI Taxonomy" id="1355477"/>
    <lineage>
        <taxon>Bacteria</taxon>
        <taxon>Pseudomonadati</taxon>
        <taxon>Pseudomonadota</taxon>
        <taxon>Alphaproteobacteria</taxon>
        <taxon>Hyphomicrobiales</taxon>
        <taxon>Nitrobacteraceae</taxon>
        <taxon>Bradyrhizobium</taxon>
    </lineage>
</organism>
<dbReference type="SUPFAM" id="SSF54001">
    <property type="entry name" value="Cysteine proteinases"/>
    <property type="match status" value="1"/>
</dbReference>
<evidence type="ECO:0000313" key="6">
    <source>
        <dbReference type="EMBL" id="BAR61805.1"/>
    </source>
</evidence>
<gene>
    <name evidence="6" type="ORF">NK6_8656</name>
</gene>
<proteinExistence type="inferred from homology"/>
<evidence type="ECO:0000256" key="3">
    <source>
        <dbReference type="ARBA" id="ARBA00022801"/>
    </source>
</evidence>
<dbReference type="InterPro" id="IPR038765">
    <property type="entry name" value="Papain-like_cys_pep_sf"/>
</dbReference>